<dbReference type="InterPro" id="IPR036844">
    <property type="entry name" value="Hint_dom_sf"/>
</dbReference>
<proteinExistence type="predicted"/>
<evidence type="ECO:0000259" key="1">
    <source>
        <dbReference type="SMART" id="SM00306"/>
    </source>
</evidence>
<evidence type="ECO:0000313" key="3">
    <source>
        <dbReference type="Proteomes" id="UP001183246"/>
    </source>
</evidence>
<sequence length="288" mass="31398">MKEAAEEALDVLKTIRNLLKRSDKGCNSFVPGVQVLVADGSTKQIEDVEIGDEVLATDPETGETTPRAVTAEIQGTGSKQLVTLTLRPEDGPATTITATDGHPFWVPELNAWIDAEDLQPGMNLETSTWDLVRVAATRHTSRMAAVHNLTIEGVHTYYVLAGQTPVLVHNCNGWDSSTGGLRDAVYDRIESAHGSNVAEGVDYQVRRMHDGSSTAADHVIPGIGHDADALGDYFASWRGRMTHVDTRTGSRVAYDQTRGVLIVENSYMIHGYSYNYDTFVNSGRYTTS</sequence>
<dbReference type="PROSITE" id="PS50818">
    <property type="entry name" value="INTEIN_C_TER"/>
    <property type="match status" value="1"/>
</dbReference>
<dbReference type="Proteomes" id="UP001183246">
    <property type="component" value="Unassembled WGS sequence"/>
</dbReference>
<organism evidence="2 3">
    <name type="scientific">Streptomyces litchfieldiae</name>
    <dbReference type="NCBI Taxonomy" id="3075543"/>
    <lineage>
        <taxon>Bacteria</taxon>
        <taxon>Bacillati</taxon>
        <taxon>Actinomycetota</taxon>
        <taxon>Actinomycetes</taxon>
        <taxon>Kitasatosporales</taxon>
        <taxon>Streptomycetaceae</taxon>
        <taxon>Streptomyces</taxon>
    </lineage>
</organism>
<gene>
    <name evidence="2" type="ORF">RM590_27645</name>
</gene>
<dbReference type="Pfam" id="PF07591">
    <property type="entry name" value="PT-HINT"/>
    <property type="match status" value="1"/>
</dbReference>
<dbReference type="EMBL" id="JAVREL010000020">
    <property type="protein sequence ID" value="MDT0346331.1"/>
    <property type="molecule type" value="Genomic_DNA"/>
</dbReference>
<dbReference type="SMART" id="SM00306">
    <property type="entry name" value="HintN"/>
    <property type="match status" value="1"/>
</dbReference>
<protein>
    <submittedName>
        <fullName evidence="2">Polymorphic toxin-type HINT domain-containing protein</fullName>
    </submittedName>
</protein>
<dbReference type="InterPro" id="IPR003587">
    <property type="entry name" value="Hint_dom_N"/>
</dbReference>
<feature type="domain" description="Hint" evidence="1">
    <location>
        <begin position="26"/>
        <end position="128"/>
    </location>
</feature>
<keyword evidence="3" id="KW-1185">Reference proteome</keyword>
<reference evidence="3" key="1">
    <citation type="submission" date="2023-07" db="EMBL/GenBank/DDBJ databases">
        <title>30 novel species of actinomycetes from the DSMZ collection.</title>
        <authorList>
            <person name="Nouioui I."/>
        </authorList>
    </citation>
    <scope>NUCLEOTIDE SEQUENCE [LARGE SCALE GENOMIC DNA]</scope>
    <source>
        <strain evidence="3">DSM 44938</strain>
    </source>
</reference>
<dbReference type="NCBIfam" id="TIGR01443">
    <property type="entry name" value="intein_Cterm"/>
    <property type="match status" value="1"/>
</dbReference>
<dbReference type="Gene3D" id="2.170.16.10">
    <property type="entry name" value="Hedgehog/Intein (Hint) domain"/>
    <property type="match status" value="1"/>
</dbReference>
<accession>A0ABU2MXF8</accession>
<name>A0ABU2MXF8_9ACTN</name>
<evidence type="ECO:0000313" key="2">
    <source>
        <dbReference type="EMBL" id="MDT0346331.1"/>
    </source>
</evidence>
<dbReference type="RefSeq" id="WP_311707458.1">
    <property type="nucleotide sequence ID" value="NZ_JAVREL010000020.1"/>
</dbReference>
<dbReference type="SUPFAM" id="SSF51294">
    <property type="entry name" value="Hedgehog/intein (Hint) domain"/>
    <property type="match status" value="1"/>
</dbReference>
<dbReference type="CDD" id="cd00081">
    <property type="entry name" value="Hint"/>
    <property type="match status" value="1"/>
</dbReference>
<dbReference type="InterPro" id="IPR030934">
    <property type="entry name" value="Intein_C"/>
</dbReference>
<comment type="caution">
    <text evidence="2">The sequence shown here is derived from an EMBL/GenBank/DDBJ whole genome shotgun (WGS) entry which is preliminary data.</text>
</comment>